<proteinExistence type="predicted"/>
<dbReference type="EC" id="2.7.11.1" evidence="1"/>
<keyword evidence="10" id="KW-1185">Reference proteome</keyword>
<organism evidence="9 10">
    <name type="scientific">Nocardiopsis coralli</name>
    <dbReference type="NCBI Taxonomy" id="2772213"/>
    <lineage>
        <taxon>Bacteria</taxon>
        <taxon>Bacillati</taxon>
        <taxon>Actinomycetota</taxon>
        <taxon>Actinomycetes</taxon>
        <taxon>Streptosporangiales</taxon>
        <taxon>Nocardiopsidaceae</taxon>
        <taxon>Nocardiopsis</taxon>
    </lineage>
</organism>
<evidence type="ECO:0000259" key="8">
    <source>
        <dbReference type="PROSITE" id="PS50011"/>
    </source>
</evidence>
<keyword evidence="4 9" id="KW-0418">Kinase</keyword>
<dbReference type="InterPro" id="IPR011009">
    <property type="entry name" value="Kinase-like_dom_sf"/>
</dbReference>
<dbReference type="SMART" id="SM00220">
    <property type="entry name" value="S_TKc"/>
    <property type="match status" value="1"/>
</dbReference>
<keyword evidence="7" id="KW-0812">Transmembrane</keyword>
<keyword evidence="2" id="KW-0808">Transferase</keyword>
<keyword evidence="7" id="KW-1133">Transmembrane helix</keyword>
<evidence type="ECO:0000256" key="7">
    <source>
        <dbReference type="SAM" id="Phobius"/>
    </source>
</evidence>
<dbReference type="PANTHER" id="PTHR43671:SF13">
    <property type="entry name" value="SERINE_THREONINE-PROTEIN KINASE NEK2"/>
    <property type="match status" value="1"/>
</dbReference>
<evidence type="ECO:0000256" key="5">
    <source>
        <dbReference type="ARBA" id="ARBA00022840"/>
    </source>
</evidence>
<sequence>VHRDLKPDNIMLAADGPRVIDFGIARAVESTSVTASGVIGTIGYMAPEQLEGMRLTSAVDLFSWGAVMVFAATGREAFPGPTQAARIAKVLSGNADLDGLPESLAPAVRACLSGDPGARPDARTLLDHLVTGGPLPAQAPTTAEPKVEPTLVEGVDDGLTRGYEPGSAAGAEPGPSAGPEHRAPSGGAYTPPSSGPQSPPPSGSGSHSPPYHFAGKRLHTVEELAAALQENWPDAVKVMSDDQERAALGAWIIDDLNDTLVDRALFRRTVNDANAAVATVIAQARPDLPPVFRGHDCSIAGLGRLFSDPRPLLSGDPRSNELGLLARPQVLRLMAQHEGPDSGVLRSLAEDLVEAERIGVRFHEQLARGLGGWRGTQNHVDPAVALVFLLHPDLVRRPDPGDRPGVAEWVDILWTRVERSEGAARAGHAAAVYGALETVAVLAHQREQWISQHRSVAVQQRQLADQGDSDEGMRRGKVLLYWLTGIFAFIALVTSDVASFVFVVFALGTGIGGAVVANQHTRRYGTAQERQWRSQRAAQLPRVRSSLDSGLQNIERDLAEARRICSSG</sequence>
<dbReference type="SUPFAM" id="SSF56112">
    <property type="entry name" value="Protein kinase-like (PK-like)"/>
    <property type="match status" value="1"/>
</dbReference>
<evidence type="ECO:0000313" key="9">
    <source>
        <dbReference type="EMBL" id="MBE3002134.1"/>
    </source>
</evidence>
<accession>A0ABR9PE95</accession>
<dbReference type="EMBL" id="JADBGI010000035">
    <property type="protein sequence ID" value="MBE3002134.1"/>
    <property type="molecule type" value="Genomic_DNA"/>
</dbReference>
<feature type="transmembrane region" description="Helical" evidence="7">
    <location>
        <begin position="478"/>
        <end position="494"/>
    </location>
</feature>
<keyword evidence="5" id="KW-0067">ATP-binding</keyword>
<feature type="region of interest" description="Disordered" evidence="6">
    <location>
        <begin position="130"/>
        <end position="149"/>
    </location>
</feature>
<gene>
    <name evidence="9" type="ORF">IDM40_26040</name>
</gene>
<evidence type="ECO:0000256" key="2">
    <source>
        <dbReference type="ARBA" id="ARBA00022679"/>
    </source>
</evidence>
<protein>
    <recommendedName>
        <fullName evidence="1">non-specific serine/threonine protein kinase</fullName>
        <ecNumber evidence="1">2.7.11.1</ecNumber>
    </recommendedName>
</protein>
<feature type="domain" description="Protein kinase" evidence="8">
    <location>
        <begin position="1"/>
        <end position="131"/>
    </location>
</feature>
<feature type="non-terminal residue" evidence="9">
    <location>
        <position position="1"/>
    </location>
</feature>
<reference evidence="9 10" key="1">
    <citation type="submission" date="2020-09" db="EMBL/GenBank/DDBJ databases">
        <title>Diversity and distribution of actinomycetes associated with coral in the coast of Hainan.</title>
        <authorList>
            <person name="Li F."/>
        </authorList>
    </citation>
    <scope>NUCLEOTIDE SEQUENCE [LARGE SCALE GENOMIC DNA]</scope>
    <source>
        <strain evidence="9 10">HNM0947</strain>
    </source>
</reference>
<evidence type="ECO:0000256" key="6">
    <source>
        <dbReference type="SAM" id="MobiDB-lite"/>
    </source>
</evidence>
<feature type="region of interest" description="Disordered" evidence="6">
    <location>
        <begin position="156"/>
        <end position="213"/>
    </location>
</feature>
<evidence type="ECO:0000256" key="3">
    <source>
        <dbReference type="ARBA" id="ARBA00022741"/>
    </source>
</evidence>
<dbReference type="InterPro" id="IPR050660">
    <property type="entry name" value="NEK_Ser/Thr_kinase"/>
</dbReference>
<dbReference type="Pfam" id="PF00069">
    <property type="entry name" value="Pkinase"/>
    <property type="match status" value="1"/>
</dbReference>
<evidence type="ECO:0000313" key="10">
    <source>
        <dbReference type="Proteomes" id="UP000806528"/>
    </source>
</evidence>
<dbReference type="Proteomes" id="UP000806528">
    <property type="component" value="Unassembled WGS sequence"/>
</dbReference>
<keyword evidence="7" id="KW-0472">Membrane</keyword>
<dbReference type="RefSeq" id="WP_193124725.1">
    <property type="nucleotide sequence ID" value="NZ_JADBGI010000035.1"/>
</dbReference>
<evidence type="ECO:0000256" key="1">
    <source>
        <dbReference type="ARBA" id="ARBA00012513"/>
    </source>
</evidence>
<feature type="compositionally biased region" description="Low complexity" evidence="6">
    <location>
        <begin position="164"/>
        <end position="178"/>
    </location>
</feature>
<evidence type="ECO:0000256" key="4">
    <source>
        <dbReference type="ARBA" id="ARBA00022777"/>
    </source>
</evidence>
<feature type="transmembrane region" description="Helical" evidence="7">
    <location>
        <begin position="500"/>
        <end position="517"/>
    </location>
</feature>
<dbReference type="Gene3D" id="1.10.510.10">
    <property type="entry name" value="Transferase(Phosphotransferase) domain 1"/>
    <property type="match status" value="1"/>
</dbReference>
<comment type="caution">
    <text evidence="9">The sequence shown here is derived from an EMBL/GenBank/DDBJ whole genome shotgun (WGS) entry which is preliminary data.</text>
</comment>
<name>A0ABR9PE95_9ACTN</name>
<feature type="compositionally biased region" description="Pro residues" evidence="6">
    <location>
        <begin position="193"/>
        <end position="202"/>
    </location>
</feature>
<dbReference type="PANTHER" id="PTHR43671">
    <property type="entry name" value="SERINE/THREONINE-PROTEIN KINASE NEK"/>
    <property type="match status" value="1"/>
</dbReference>
<keyword evidence="3" id="KW-0547">Nucleotide-binding</keyword>
<dbReference type="GO" id="GO:0016301">
    <property type="term" value="F:kinase activity"/>
    <property type="evidence" value="ECO:0007669"/>
    <property type="project" value="UniProtKB-KW"/>
</dbReference>
<dbReference type="InterPro" id="IPR000719">
    <property type="entry name" value="Prot_kinase_dom"/>
</dbReference>
<dbReference type="PROSITE" id="PS50011">
    <property type="entry name" value="PROTEIN_KINASE_DOM"/>
    <property type="match status" value="1"/>
</dbReference>